<keyword evidence="2" id="KW-0808">Transferase</keyword>
<dbReference type="PANTHER" id="PTHR14030">
    <property type="entry name" value="MITOTIC CHECKPOINT SERINE/THREONINE-PROTEIN KINASE BUB1"/>
    <property type="match status" value="1"/>
</dbReference>
<organism evidence="2">
    <name type="scientific">Salmo salar</name>
    <name type="common">Atlantic salmon</name>
    <dbReference type="NCBI Taxonomy" id="8030"/>
    <lineage>
        <taxon>Eukaryota</taxon>
        <taxon>Metazoa</taxon>
        <taxon>Chordata</taxon>
        <taxon>Craniata</taxon>
        <taxon>Vertebrata</taxon>
        <taxon>Euteleostomi</taxon>
        <taxon>Actinopterygii</taxon>
        <taxon>Neopterygii</taxon>
        <taxon>Teleostei</taxon>
        <taxon>Protacanthopterygii</taxon>
        <taxon>Salmoniformes</taxon>
        <taxon>Salmonidae</taxon>
        <taxon>Salmoninae</taxon>
        <taxon>Salmo</taxon>
    </lineage>
</organism>
<evidence type="ECO:0000313" key="4">
    <source>
        <dbReference type="RefSeq" id="NP_001134983.1"/>
    </source>
</evidence>
<dbReference type="InterPro" id="IPR015661">
    <property type="entry name" value="Bub1/Mad3"/>
</dbReference>
<dbReference type="EMBL" id="BT049925">
    <property type="protein sequence ID" value="ACI69726.1"/>
    <property type="molecule type" value="mRNA"/>
</dbReference>
<dbReference type="InterPro" id="IPR013212">
    <property type="entry name" value="Mad3/Bub1_I"/>
</dbReference>
<accession>B5XFV6</accession>
<dbReference type="Pfam" id="PF08311">
    <property type="entry name" value="Mad3_BUB1_I"/>
    <property type="match status" value="1"/>
</dbReference>
<sequence>MEPLEMFSYMQANGIGLTRADLYITWAEEFEKHGNFQKADAIFQEGLKCRAQPMDKLQQYHKCVLLVSVHSLLAVQCLPLSTSYTEGSRL</sequence>
<dbReference type="AlphaFoldDB" id="B5XFV6"/>
<dbReference type="EC" id="2.7.11.1" evidence="4"/>
<name>B5XFV6_SALSA</name>
<reference evidence="2" key="1">
    <citation type="submission" date="2008-10" db="EMBL/GenBank/DDBJ databases">
        <authorList>
            <consortium name="cGRASP (B.F. Koop &amp; W.S. Davidson)"/>
            <person name="Leong J."/>
            <person name="von Schalburg K."/>
            <person name="Cooper G."/>
            <person name="Moore R."/>
            <person name="Holt R."/>
            <person name="Davidson W.S."/>
            <person name="Koop B.F."/>
        </authorList>
    </citation>
    <scope>NUCLEOTIDE SEQUENCE</scope>
    <source>
        <tissue evidence="2">Head kidney</tissue>
    </source>
</reference>
<reference evidence="2" key="3">
    <citation type="submission" date="2010-08" db="EMBL/GenBank/DDBJ databases">
        <authorList>
            <consortium name="cGRASP (B.F. Koop &amp; W.S. Davidson)"/>
        </authorList>
    </citation>
    <scope>NUCLEOTIDE SEQUENCE</scope>
    <source>
        <tissue evidence="2">Head kidney</tissue>
    </source>
</reference>
<dbReference type="CTD" id="701"/>
<dbReference type="PROSITE" id="PS51489">
    <property type="entry name" value="BUB1_N"/>
    <property type="match status" value="1"/>
</dbReference>
<evidence type="ECO:0000313" key="2">
    <source>
        <dbReference type="EMBL" id="ACI69726.1"/>
    </source>
</evidence>
<dbReference type="GO" id="GO:0004674">
    <property type="term" value="F:protein serine/threonine kinase activity"/>
    <property type="evidence" value="ECO:0007669"/>
    <property type="project" value="UniProtKB-EC"/>
</dbReference>
<feature type="domain" description="BUB1 N-terminal" evidence="1">
    <location>
        <begin position="1"/>
        <end position="90"/>
    </location>
</feature>
<gene>
    <name evidence="2" type="primary">BUB1B</name>
    <name evidence="4" type="synonym">bub1b</name>
</gene>
<protein>
    <submittedName>
        <fullName evidence="4">Budding uninhibited by benzimidazoles 1 beta</fullName>
        <ecNumber evidence="4">2.7.11.1</ecNumber>
    </submittedName>
    <submittedName>
        <fullName evidence="2">Mitotic checkpoint serine/threonine-protein kinase BUB1 beta</fullName>
    </submittedName>
</protein>
<keyword evidence="2" id="KW-0418">Kinase</keyword>
<evidence type="ECO:0000313" key="3">
    <source>
        <dbReference type="Proteomes" id="UP001652741"/>
    </source>
</evidence>
<keyword evidence="3" id="KW-1185">Reference proteome</keyword>
<dbReference type="RefSeq" id="NP_001134983.1">
    <property type="nucleotide sequence ID" value="NM_001141511.1"/>
</dbReference>
<dbReference type="KEGG" id="sasa:100196482"/>
<proteinExistence type="evidence at transcript level"/>
<dbReference type="GO" id="GO:0007094">
    <property type="term" value="P:mitotic spindle assembly checkpoint signaling"/>
    <property type="evidence" value="ECO:0007669"/>
    <property type="project" value="InterPro"/>
</dbReference>
<reference evidence="2 4" key="2">
    <citation type="journal article" date="2010" name="BMC Genomics">
        <title>Salmo salar and Esox lucius full-length cDNA sequences reveal changes in evolutionary pressures on a post-tetraploidization genome.</title>
        <authorList>
            <person name="Leong J.S."/>
            <person name="Jantzen S.G."/>
            <person name="von Schalburg K.R."/>
            <person name="Cooper G.A."/>
            <person name="Messmer A.M."/>
            <person name="Liao N.Y."/>
            <person name="Munro S."/>
            <person name="Moore R."/>
            <person name="Holt R.A."/>
            <person name="Jones S.J."/>
            <person name="Davidson W.S."/>
            <person name="Koop B.F."/>
        </authorList>
    </citation>
    <scope>NUCLEOTIDE SEQUENCE</scope>
    <source>
        <tissue evidence="2">Head kidney</tissue>
    </source>
</reference>
<dbReference type="Gene3D" id="1.25.40.430">
    <property type="match status" value="1"/>
</dbReference>
<dbReference type="GO" id="GO:0051754">
    <property type="term" value="P:meiotic sister chromatid cohesion, centromeric"/>
    <property type="evidence" value="ECO:0007669"/>
    <property type="project" value="TreeGrafter"/>
</dbReference>
<dbReference type="GeneID" id="100196482"/>
<dbReference type="PANTHER" id="PTHR14030:SF25">
    <property type="entry name" value="MITOTIC CHECKPOINT SERINE_THREONINE-PROTEIN KINASE BUB1 BETA"/>
    <property type="match status" value="1"/>
</dbReference>
<dbReference type="Proteomes" id="UP001652741">
    <property type="component" value="Chromosome ssa15"/>
</dbReference>
<dbReference type="GO" id="GO:0005634">
    <property type="term" value="C:nucleus"/>
    <property type="evidence" value="ECO:0007669"/>
    <property type="project" value="TreeGrafter"/>
</dbReference>
<evidence type="ECO:0000259" key="1">
    <source>
        <dbReference type="PROSITE" id="PS51489"/>
    </source>
</evidence>
<reference evidence="4" key="4">
    <citation type="submission" date="2025-04" db="UniProtKB">
        <authorList>
            <consortium name="RefSeq"/>
        </authorList>
    </citation>
    <scope>IDENTIFICATION</scope>
</reference>